<sequence length="60" mass="6741">MSDSRKTNEESLQTAALLAILAQGNREIEAGNFQDMEQVFGELDQDQPTEQCMNKNAPKR</sequence>
<dbReference type="Proteomes" id="UP000542111">
    <property type="component" value="Unassembled WGS sequence"/>
</dbReference>
<comment type="caution">
    <text evidence="1">The sequence shown here is derived from an EMBL/GenBank/DDBJ whole genome shotgun (WGS) entry which is preliminary data.</text>
</comment>
<evidence type="ECO:0000313" key="1">
    <source>
        <dbReference type="EMBL" id="NNA95713.1"/>
    </source>
</evidence>
<dbReference type="GeneID" id="70102236"/>
<proteinExistence type="predicted"/>
<organism evidence="1 2">
    <name type="scientific">Pseudomonas gessardii</name>
    <dbReference type="NCBI Taxonomy" id="78544"/>
    <lineage>
        <taxon>Bacteria</taxon>
        <taxon>Pseudomonadati</taxon>
        <taxon>Pseudomonadota</taxon>
        <taxon>Gammaproteobacteria</taxon>
        <taxon>Pseudomonadales</taxon>
        <taxon>Pseudomonadaceae</taxon>
        <taxon>Pseudomonas</taxon>
    </lineage>
</organism>
<name>A0A7Y1MP19_9PSED</name>
<reference evidence="1 2" key="1">
    <citation type="journal article" date="2020" name="Front. Microbiol.">
        <title>Genetic Organization of the aprX-lipA2 Operon Affects the Proteolytic Potential of Pseudomonas Species in Milk.</title>
        <authorList>
            <person name="Maier C."/>
            <person name="Huptas C."/>
            <person name="von Neubeck M."/>
            <person name="Scherer S."/>
            <person name="Wenning M."/>
            <person name="Lucking G."/>
        </authorList>
    </citation>
    <scope>NUCLEOTIDE SEQUENCE [LARGE SCALE GENOMIC DNA]</scope>
    <source>
        <strain evidence="1 2">G4779</strain>
    </source>
</reference>
<dbReference type="OrthoDB" id="7069202at2"/>
<dbReference type="RefSeq" id="WP_076961678.1">
    <property type="nucleotide sequence ID" value="NZ_CBCRYT010000004.1"/>
</dbReference>
<gene>
    <name evidence="1" type="ORF">HBO33_11075</name>
</gene>
<dbReference type="AlphaFoldDB" id="A0A7Y1MP19"/>
<accession>A0A7Y1MP19</accession>
<evidence type="ECO:0000313" key="2">
    <source>
        <dbReference type="Proteomes" id="UP000542111"/>
    </source>
</evidence>
<dbReference type="EMBL" id="JAAQYP010000014">
    <property type="protein sequence ID" value="NNA95713.1"/>
    <property type="molecule type" value="Genomic_DNA"/>
</dbReference>
<protein>
    <submittedName>
        <fullName evidence="1">Uncharacterized protein</fullName>
    </submittedName>
</protein>